<evidence type="ECO:0000256" key="1">
    <source>
        <dbReference type="ARBA" id="ARBA00022468"/>
    </source>
</evidence>
<dbReference type="OrthoDB" id="27140at2759"/>
<dbReference type="GO" id="GO:0005096">
    <property type="term" value="F:GTPase activator activity"/>
    <property type="evidence" value="ECO:0007669"/>
    <property type="project" value="UniProtKB-KW"/>
</dbReference>
<dbReference type="PROSITE" id="PS50086">
    <property type="entry name" value="TBC_RABGAP"/>
    <property type="match status" value="1"/>
</dbReference>
<dbReference type="AlphaFoldDB" id="A0A022XGX4"/>
<evidence type="ECO:0000313" key="4">
    <source>
        <dbReference type="EMBL" id="EZF69719.1"/>
    </source>
</evidence>
<feature type="compositionally biased region" description="Low complexity" evidence="2">
    <location>
        <begin position="637"/>
        <end position="655"/>
    </location>
</feature>
<dbReference type="Proteomes" id="UP000023623">
    <property type="component" value="Unassembled WGS sequence"/>
</dbReference>
<dbReference type="PANTHER" id="PTHR22957:SF337">
    <property type="entry name" value="TBC1 DOMAIN FAMILY MEMBER 5"/>
    <property type="match status" value="1"/>
</dbReference>
<feature type="domain" description="Rab-GAP TBC" evidence="3">
    <location>
        <begin position="39"/>
        <end position="306"/>
    </location>
</feature>
<dbReference type="HOGENOM" id="CLU_019939_0_0_1"/>
<dbReference type="InterPro" id="IPR035969">
    <property type="entry name" value="Rab-GAP_TBC_sf"/>
</dbReference>
<evidence type="ECO:0000313" key="5">
    <source>
        <dbReference type="Proteomes" id="UP000023623"/>
    </source>
</evidence>
<feature type="region of interest" description="Disordered" evidence="2">
    <location>
        <begin position="695"/>
        <end position="756"/>
    </location>
</feature>
<dbReference type="PANTHER" id="PTHR22957">
    <property type="entry name" value="TBC1 DOMAIN FAMILY MEMBER GTPASE-ACTIVATING PROTEIN"/>
    <property type="match status" value="1"/>
</dbReference>
<accession>A0A022XGX4</accession>
<feature type="region of interest" description="Disordered" evidence="2">
    <location>
        <begin position="578"/>
        <end position="658"/>
    </location>
</feature>
<dbReference type="Gene3D" id="1.10.8.270">
    <property type="entry name" value="putative rabgap domain of human tbc1 domain family member 14 like domains"/>
    <property type="match status" value="1"/>
</dbReference>
<gene>
    <name evidence="4" type="ORF">H105_07845</name>
</gene>
<dbReference type="InterPro" id="IPR000195">
    <property type="entry name" value="Rab-GAP-TBC_dom"/>
</dbReference>
<dbReference type="EMBL" id="KK208925">
    <property type="protein sequence ID" value="EZF69719.1"/>
    <property type="molecule type" value="Genomic_DNA"/>
</dbReference>
<proteinExistence type="predicted"/>
<name>A0A022XGX4_TRISD</name>
<dbReference type="Gene3D" id="1.10.472.80">
    <property type="entry name" value="Ypt/Rab-GAP domain of gyp1p, domain 3"/>
    <property type="match status" value="1"/>
</dbReference>
<protein>
    <recommendedName>
        <fullName evidence="3">Rab-GAP TBC domain-containing protein</fullName>
    </recommendedName>
</protein>
<dbReference type="SMART" id="SM00164">
    <property type="entry name" value="TBC"/>
    <property type="match status" value="1"/>
</dbReference>
<dbReference type="SUPFAM" id="SSF47923">
    <property type="entry name" value="Ypt/Rab-GAP domain of gyp1p"/>
    <property type="match status" value="2"/>
</dbReference>
<feature type="compositionally biased region" description="Basic and acidic residues" evidence="2">
    <location>
        <begin position="603"/>
        <end position="627"/>
    </location>
</feature>
<dbReference type="FunFam" id="1.10.472.80:FF:000038">
    <property type="entry name" value="TBC1 domain family member 5"/>
    <property type="match status" value="1"/>
</dbReference>
<dbReference type="FunFam" id="1.10.8.270:FF:000031">
    <property type="entry name" value="TBC1 domain family member 5"/>
    <property type="match status" value="1"/>
</dbReference>
<feature type="compositionally biased region" description="Basic and acidic residues" evidence="2">
    <location>
        <begin position="578"/>
        <end position="592"/>
    </location>
</feature>
<sequence>MRSVEESRALWNTTFHQPEIHSLHELKQVLETGEKGSNPCENGLRSVCWKAFLLHKEIDRTQWSIQLSDSREAYTSVKQHFLKYIDNPDELSSTVDPLAEDAESPWESLRRDEQIRAEISQDVERCLQENSFFHDPLVKLRLLNILFVFVKLNPDLGYRQGMHELLAPILWVVTQDAIDLQTLNEDVAFAAAGEQALMLQTLDPTYIEHDSFILFCAIMQTAKEFYEHNDSKSGGVGSSEVSSIIARSQHIHLGILRKIDPEVADHLVAIEVLPQIFLTRWIRLLFGREFPFDDVLAVWDLIIAEKVRASLVDMICVSMLLRIRWQLMDADYSTALSLLLRYPSPEPIKPRTFVLDGLYLEHNSTCEGASYLVHKYSGRHIPPTIQNSVSPPPRVGMSLPSRHKSRSITRDIFNSPNSSPNRITAKRLDSIFQDVSEGLYRRAEGWGVTKAVRGAVTEARRNMQGLQAGGTNSALFSHDGPVWDSPSPPRLSLATVRELQLRVASMEQRNKDLAMMLEDALNVLHTQQAPSGEAGEKGAETEGSLSAMNDAVAAIRKVKACLEDASIPLASAGTGEEIHRLSNARSSEDSPTRGRAQTAIDRTPARVESSEKGEEKATIAAEDKIGMKEPQSPWSPPSSVTTAATNSNNNNTLSAKMGNNINHTTASMKAYPSRPTRTSVRDSSFAWILGDDQARPSFATSASAPPEQRRVPLKSIFDDPEAQSDSRAAAGGLLLSDLQHAPQSMQQRRREQSTGQ</sequence>
<keyword evidence="5" id="KW-1185">Reference proteome</keyword>
<reference evidence="4 5" key="1">
    <citation type="submission" date="2014-02" db="EMBL/GenBank/DDBJ databases">
        <title>The Genome Sequence of Trichophyton rubrum (morphotype soudanense) CBS 452.61.</title>
        <authorList>
            <consortium name="The Broad Institute Genomics Platform"/>
            <person name="Cuomo C.A."/>
            <person name="White T.C."/>
            <person name="Graser Y."/>
            <person name="Martinez-Rossi N."/>
            <person name="Heitman J."/>
            <person name="Young S.K."/>
            <person name="Zeng Q."/>
            <person name="Gargeya S."/>
            <person name="Abouelleil A."/>
            <person name="Alvarado L."/>
            <person name="Chapman S.B."/>
            <person name="Gainer-Dewar J."/>
            <person name="Goldberg J."/>
            <person name="Griggs A."/>
            <person name="Gujja S."/>
            <person name="Hansen M."/>
            <person name="Howarth C."/>
            <person name="Imamovic A."/>
            <person name="Larimer J."/>
            <person name="Martinez D."/>
            <person name="Murphy C."/>
            <person name="Pearson M.D."/>
            <person name="Persinoti G."/>
            <person name="Poon T."/>
            <person name="Priest M."/>
            <person name="Roberts A.D."/>
            <person name="Saif S."/>
            <person name="Shea T.D."/>
            <person name="Sykes S.N."/>
            <person name="Wortman J."/>
            <person name="Nusbaum C."/>
            <person name="Birren B."/>
        </authorList>
    </citation>
    <scope>NUCLEOTIDE SEQUENCE [LARGE SCALE GENOMIC DNA]</scope>
    <source>
        <strain evidence="4 5">CBS 452.61</strain>
    </source>
</reference>
<dbReference type="Pfam" id="PF00566">
    <property type="entry name" value="RabGAP-TBC"/>
    <property type="match status" value="1"/>
</dbReference>
<evidence type="ECO:0000259" key="3">
    <source>
        <dbReference type="PROSITE" id="PS50086"/>
    </source>
</evidence>
<evidence type="ECO:0000256" key="2">
    <source>
        <dbReference type="SAM" id="MobiDB-lite"/>
    </source>
</evidence>
<organism evidence="4 5">
    <name type="scientific">Trichophyton soudanense CBS 452.61</name>
    <dbReference type="NCBI Taxonomy" id="1215331"/>
    <lineage>
        <taxon>Eukaryota</taxon>
        <taxon>Fungi</taxon>
        <taxon>Dikarya</taxon>
        <taxon>Ascomycota</taxon>
        <taxon>Pezizomycotina</taxon>
        <taxon>Eurotiomycetes</taxon>
        <taxon>Eurotiomycetidae</taxon>
        <taxon>Onygenales</taxon>
        <taxon>Arthrodermataceae</taxon>
        <taxon>Trichophyton</taxon>
    </lineage>
</organism>
<keyword evidence="1" id="KW-0343">GTPase activation</keyword>